<accession>A0A0E9US82</accession>
<dbReference type="AlphaFoldDB" id="A0A0E9US82"/>
<proteinExistence type="predicted"/>
<organism evidence="1">
    <name type="scientific">Anguilla anguilla</name>
    <name type="common">European freshwater eel</name>
    <name type="synonym">Muraena anguilla</name>
    <dbReference type="NCBI Taxonomy" id="7936"/>
    <lineage>
        <taxon>Eukaryota</taxon>
        <taxon>Metazoa</taxon>
        <taxon>Chordata</taxon>
        <taxon>Craniata</taxon>
        <taxon>Vertebrata</taxon>
        <taxon>Euteleostomi</taxon>
        <taxon>Actinopterygii</taxon>
        <taxon>Neopterygii</taxon>
        <taxon>Teleostei</taxon>
        <taxon>Anguilliformes</taxon>
        <taxon>Anguillidae</taxon>
        <taxon>Anguilla</taxon>
    </lineage>
</organism>
<reference evidence="1" key="1">
    <citation type="submission" date="2014-11" db="EMBL/GenBank/DDBJ databases">
        <authorList>
            <person name="Amaro Gonzalez C."/>
        </authorList>
    </citation>
    <scope>NUCLEOTIDE SEQUENCE</scope>
</reference>
<sequence>MFLSWTRTTTPPLSFTPLLSWVQCLNRKLPRSD</sequence>
<evidence type="ECO:0000313" key="1">
    <source>
        <dbReference type="EMBL" id="JAH68687.1"/>
    </source>
</evidence>
<protein>
    <submittedName>
        <fullName evidence="1">Uncharacterized protein</fullName>
    </submittedName>
</protein>
<name>A0A0E9US82_ANGAN</name>
<reference evidence="1" key="2">
    <citation type="journal article" date="2015" name="Fish Shellfish Immunol.">
        <title>Early steps in the European eel (Anguilla anguilla)-Vibrio vulnificus interaction in the gills: Role of the RtxA13 toxin.</title>
        <authorList>
            <person name="Callol A."/>
            <person name="Pajuelo D."/>
            <person name="Ebbesson L."/>
            <person name="Teles M."/>
            <person name="MacKenzie S."/>
            <person name="Amaro C."/>
        </authorList>
    </citation>
    <scope>NUCLEOTIDE SEQUENCE</scope>
</reference>
<dbReference type="EMBL" id="GBXM01039890">
    <property type="protein sequence ID" value="JAH68687.1"/>
    <property type="molecule type" value="Transcribed_RNA"/>
</dbReference>